<protein>
    <recommendedName>
        <fullName evidence="2">LamG-like jellyroll fold domain-containing protein</fullName>
    </recommendedName>
</protein>
<reference evidence="1" key="1">
    <citation type="journal article" date="2015" name="Nature">
        <title>Complex archaea that bridge the gap between prokaryotes and eukaryotes.</title>
        <authorList>
            <person name="Spang A."/>
            <person name="Saw J.H."/>
            <person name="Jorgensen S.L."/>
            <person name="Zaremba-Niedzwiedzka K."/>
            <person name="Martijn J."/>
            <person name="Lind A.E."/>
            <person name="van Eijk R."/>
            <person name="Schleper C."/>
            <person name="Guy L."/>
            <person name="Ettema T.J."/>
        </authorList>
    </citation>
    <scope>NUCLEOTIDE SEQUENCE</scope>
</reference>
<accession>A0A0F9AV95</accession>
<dbReference type="SUPFAM" id="SSF49899">
    <property type="entry name" value="Concanavalin A-like lectins/glucanases"/>
    <property type="match status" value="1"/>
</dbReference>
<dbReference type="EMBL" id="LAZR01052708">
    <property type="protein sequence ID" value="KKK82369.1"/>
    <property type="molecule type" value="Genomic_DNA"/>
</dbReference>
<evidence type="ECO:0000313" key="1">
    <source>
        <dbReference type="EMBL" id="KKK82369.1"/>
    </source>
</evidence>
<dbReference type="AlphaFoldDB" id="A0A0F9AV95"/>
<gene>
    <name evidence="1" type="ORF">LCGC14_2804110</name>
</gene>
<name>A0A0F9AV95_9ZZZZ</name>
<dbReference type="Gene3D" id="2.60.120.200">
    <property type="match status" value="1"/>
</dbReference>
<comment type="caution">
    <text evidence="1">The sequence shown here is derived from an EMBL/GenBank/DDBJ whole genome shotgun (WGS) entry which is preliminary data.</text>
</comment>
<dbReference type="Pfam" id="PF13385">
    <property type="entry name" value="Laminin_G_3"/>
    <property type="match status" value="1"/>
</dbReference>
<organism evidence="1">
    <name type="scientific">marine sediment metagenome</name>
    <dbReference type="NCBI Taxonomy" id="412755"/>
    <lineage>
        <taxon>unclassified sequences</taxon>
        <taxon>metagenomes</taxon>
        <taxon>ecological metagenomes</taxon>
    </lineage>
</organism>
<proteinExistence type="predicted"/>
<evidence type="ECO:0008006" key="2">
    <source>
        <dbReference type="Google" id="ProtNLM"/>
    </source>
</evidence>
<sequence>MAAGDVLIFREKIDPRPAIVLEGVDDFVQVDAWGTDRQTAADTVGTFTAWVNIKSISDTYSIISAGDTNALEYINLQVVNGLINLSLADGGVLDIDVEADGDILEVGIWTHIACVQDGVQPKLYKNGVLIASTNDDESGITKWFADLNGIDNSNIGILDQSTSTTLD</sequence>
<feature type="non-terminal residue" evidence="1">
    <location>
        <position position="167"/>
    </location>
</feature>
<dbReference type="InterPro" id="IPR013320">
    <property type="entry name" value="ConA-like_dom_sf"/>
</dbReference>